<dbReference type="PIRSF" id="PIRSF000303">
    <property type="entry name" value="Glutathion_perox"/>
    <property type="match status" value="1"/>
</dbReference>
<keyword evidence="3" id="KW-0049">Antioxidant</keyword>
<evidence type="ECO:0000256" key="7">
    <source>
        <dbReference type="ARBA" id="ARBA00049091"/>
    </source>
</evidence>
<dbReference type="PANTHER" id="PTHR11592:SF78">
    <property type="entry name" value="GLUTATHIONE PEROXIDASE"/>
    <property type="match status" value="1"/>
</dbReference>
<comment type="similarity">
    <text evidence="1 9">Belongs to the glutathione peroxidase family.</text>
</comment>
<reference evidence="11 12" key="1">
    <citation type="journal article" date="2019" name="BMC Genomics">
        <title>Chromosome level assembly and comparative genome analysis confirm lager-brewing yeasts originated from a single hybridization.</title>
        <authorList>
            <person name="Salazar A.N."/>
            <person name="Gorter de Vries A.R."/>
            <person name="van den Broek M."/>
            <person name="Brouwers N."/>
            <person name="de la Torre Cortes P."/>
            <person name="Kuijpers N.G.A."/>
            <person name="Daran J.G."/>
            <person name="Abeel T."/>
        </authorList>
    </citation>
    <scope>NUCLEOTIDE SEQUENCE [LARGE SCALE GENOMIC DNA]</scope>
    <source>
        <strain evidence="11 12">CBS 1483</strain>
    </source>
</reference>
<dbReference type="GO" id="GO:0047066">
    <property type="term" value="F:phospholipid-hydroperoxide glutathione peroxidase activity"/>
    <property type="evidence" value="ECO:0007669"/>
    <property type="project" value="UniProtKB-ARBA"/>
</dbReference>
<sequence>MSEFYKLAPVDKKGQPFPFDQLKGKVVLIVNVASKCGFTPQYKELEALYKRYKDEGFTIIGFPCNQFGHQEPGSDEEIAQFCQLNYGVTFPIMKKIDVNGGNEDPVYKFLKSQKSGMLGLRGIKWNFEKFLVDKKGKVYERYSSLTKPSSLSETIEELLKEVE</sequence>
<dbReference type="Proteomes" id="UP000501346">
    <property type="component" value="Chromosome ScIX"/>
</dbReference>
<dbReference type="PROSITE" id="PS51355">
    <property type="entry name" value="GLUTATHIONE_PEROXID_3"/>
    <property type="match status" value="1"/>
</dbReference>
<dbReference type="InterPro" id="IPR029760">
    <property type="entry name" value="GPX_CS"/>
</dbReference>
<evidence type="ECO:0000256" key="2">
    <source>
        <dbReference type="ARBA" id="ARBA00022559"/>
    </source>
</evidence>
<accession>A0A6C1DT98</accession>
<evidence type="ECO:0000259" key="10">
    <source>
        <dbReference type="PROSITE" id="PS51352"/>
    </source>
</evidence>
<dbReference type="PROSITE" id="PS00763">
    <property type="entry name" value="GLUTATHIONE_PEROXID_2"/>
    <property type="match status" value="1"/>
</dbReference>
<dbReference type="AlphaFoldDB" id="A0A6C1DT98"/>
<keyword evidence="6" id="KW-0676">Redox-active center</keyword>
<evidence type="ECO:0000256" key="1">
    <source>
        <dbReference type="ARBA" id="ARBA00006926"/>
    </source>
</evidence>
<keyword evidence="12" id="KW-1185">Reference proteome</keyword>
<gene>
    <name evidence="11" type="primary">HYR1_1</name>
    <name evidence="11" type="ORF">GRS66_002573</name>
</gene>
<feature type="active site" evidence="8">
    <location>
        <position position="36"/>
    </location>
</feature>
<feature type="domain" description="Thioredoxin" evidence="10">
    <location>
        <begin position="1"/>
        <end position="160"/>
    </location>
</feature>
<dbReference type="CDD" id="cd00340">
    <property type="entry name" value="GSH_Peroxidase"/>
    <property type="match status" value="1"/>
</dbReference>
<evidence type="ECO:0000256" key="4">
    <source>
        <dbReference type="ARBA" id="ARBA00023002"/>
    </source>
</evidence>
<evidence type="ECO:0000313" key="12">
    <source>
        <dbReference type="Proteomes" id="UP000501346"/>
    </source>
</evidence>
<dbReference type="InterPro" id="IPR013766">
    <property type="entry name" value="Thioredoxin_domain"/>
</dbReference>
<dbReference type="GO" id="GO:0140824">
    <property type="term" value="F:thioredoxin-dependent peroxiredoxin activity"/>
    <property type="evidence" value="ECO:0007669"/>
    <property type="project" value="UniProtKB-EC"/>
</dbReference>
<evidence type="ECO:0000256" key="5">
    <source>
        <dbReference type="ARBA" id="ARBA00023157"/>
    </source>
</evidence>
<dbReference type="SMR" id="A0A6C1DT98"/>
<dbReference type="GO" id="GO:0004602">
    <property type="term" value="F:glutathione peroxidase activity"/>
    <property type="evidence" value="ECO:0007669"/>
    <property type="project" value="UniProtKB-ARBA"/>
</dbReference>
<keyword evidence="2 9" id="KW-0575">Peroxidase</keyword>
<dbReference type="PRINTS" id="PR01011">
    <property type="entry name" value="GLUTPROXDASE"/>
</dbReference>
<keyword evidence="5" id="KW-1015">Disulfide bond</keyword>
<dbReference type="PANTHER" id="PTHR11592">
    <property type="entry name" value="GLUTATHIONE PEROXIDASE"/>
    <property type="match status" value="1"/>
</dbReference>
<dbReference type="InterPro" id="IPR036249">
    <property type="entry name" value="Thioredoxin-like_sf"/>
</dbReference>
<proteinExistence type="inferred from homology"/>
<dbReference type="Pfam" id="PF00255">
    <property type="entry name" value="GSHPx"/>
    <property type="match status" value="1"/>
</dbReference>
<dbReference type="GO" id="GO:0034599">
    <property type="term" value="P:cellular response to oxidative stress"/>
    <property type="evidence" value="ECO:0007669"/>
    <property type="project" value="TreeGrafter"/>
</dbReference>
<dbReference type="FunFam" id="3.40.30.10:FF:000010">
    <property type="entry name" value="Glutathione peroxidase"/>
    <property type="match status" value="1"/>
</dbReference>
<evidence type="ECO:0000313" key="11">
    <source>
        <dbReference type="EMBL" id="QID80258.1"/>
    </source>
</evidence>
<keyword evidence="4 9" id="KW-0560">Oxidoreductase</keyword>
<protein>
    <recommendedName>
        <fullName evidence="9">Glutathione peroxidase</fullName>
    </recommendedName>
</protein>
<comment type="catalytic activity">
    <reaction evidence="7">
        <text>a hydroperoxide + [thioredoxin]-dithiol = an alcohol + [thioredoxin]-disulfide + H2O</text>
        <dbReference type="Rhea" id="RHEA:62620"/>
        <dbReference type="Rhea" id="RHEA-COMP:10698"/>
        <dbReference type="Rhea" id="RHEA-COMP:10700"/>
        <dbReference type="ChEBI" id="CHEBI:15377"/>
        <dbReference type="ChEBI" id="CHEBI:29950"/>
        <dbReference type="ChEBI" id="CHEBI:30879"/>
        <dbReference type="ChEBI" id="CHEBI:35924"/>
        <dbReference type="ChEBI" id="CHEBI:50058"/>
        <dbReference type="EC" id="1.11.1.24"/>
    </reaction>
</comment>
<evidence type="ECO:0000256" key="6">
    <source>
        <dbReference type="ARBA" id="ARBA00023284"/>
    </source>
</evidence>
<dbReference type="PROSITE" id="PS00460">
    <property type="entry name" value="GLUTATHIONE_PEROXID_1"/>
    <property type="match status" value="1"/>
</dbReference>
<dbReference type="Gene3D" id="3.40.30.10">
    <property type="entry name" value="Glutaredoxin"/>
    <property type="match status" value="1"/>
</dbReference>
<evidence type="ECO:0000256" key="8">
    <source>
        <dbReference type="PIRSR" id="PIRSR000303-1"/>
    </source>
</evidence>
<dbReference type="PROSITE" id="PS51352">
    <property type="entry name" value="THIOREDOXIN_2"/>
    <property type="match status" value="1"/>
</dbReference>
<dbReference type="InterPro" id="IPR029759">
    <property type="entry name" value="GPX_AS"/>
</dbReference>
<dbReference type="InterPro" id="IPR000889">
    <property type="entry name" value="Glutathione_peroxidase"/>
</dbReference>
<dbReference type="OrthoDB" id="446890at2759"/>
<dbReference type="SUPFAM" id="SSF52833">
    <property type="entry name" value="Thioredoxin-like"/>
    <property type="match status" value="1"/>
</dbReference>
<organism evidence="11 12">
    <name type="scientific">Saccharomyces pastorianus</name>
    <name type="common">Lager yeast</name>
    <name type="synonym">Saccharomyces cerevisiae x Saccharomyces eubayanus</name>
    <dbReference type="NCBI Taxonomy" id="27292"/>
    <lineage>
        <taxon>Eukaryota</taxon>
        <taxon>Fungi</taxon>
        <taxon>Dikarya</taxon>
        <taxon>Ascomycota</taxon>
        <taxon>Saccharomycotina</taxon>
        <taxon>Saccharomycetes</taxon>
        <taxon>Saccharomycetales</taxon>
        <taxon>Saccharomycetaceae</taxon>
        <taxon>Saccharomyces</taxon>
    </lineage>
</organism>
<evidence type="ECO:0000256" key="3">
    <source>
        <dbReference type="ARBA" id="ARBA00022862"/>
    </source>
</evidence>
<dbReference type="EMBL" id="CP048990">
    <property type="protein sequence ID" value="QID80258.1"/>
    <property type="molecule type" value="Genomic_DNA"/>
</dbReference>
<evidence type="ECO:0000256" key="9">
    <source>
        <dbReference type="RuleBase" id="RU000499"/>
    </source>
</evidence>
<name>A0A6C1DT98_SACPS</name>